<evidence type="ECO:0000313" key="2">
    <source>
        <dbReference type="Proteomes" id="UP000004349"/>
    </source>
</evidence>
<reference evidence="1 2" key="1">
    <citation type="journal article" date="2012" name="Int. J. Syst. Evol. Microbiol.">
        <title>Vibrio caribbeanicus sp. nov., isolated from the marine sponge Scleritoderma cyanea.</title>
        <authorList>
            <person name="Hoffmann M."/>
            <person name="Monday S.R."/>
            <person name="Allard M.W."/>
            <person name="Strain E.A."/>
            <person name="Whittaker P."/>
            <person name="Naum M."/>
            <person name="McCarthy P.J."/>
            <person name="Lopez J.V."/>
            <person name="Fischer M."/>
            <person name="Brown E.W."/>
        </authorList>
    </citation>
    <scope>NUCLEOTIDE SEQUENCE [LARGE SCALE GENOMIC DNA]</scope>
    <source>
        <strain evidence="1 2">LMG 19158</strain>
    </source>
</reference>
<proteinExistence type="predicted"/>
<name>F9RRC8_9VIBR</name>
<dbReference type="eggNOG" id="ENOG50324CT">
    <property type="taxonomic scope" value="Bacteria"/>
</dbReference>
<dbReference type="EMBL" id="AFWE01000180">
    <property type="protein sequence ID" value="EGU33027.1"/>
    <property type="molecule type" value="Genomic_DNA"/>
</dbReference>
<dbReference type="Proteomes" id="UP000004349">
    <property type="component" value="Unassembled WGS sequence"/>
</dbReference>
<gene>
    <name evidence="1" type="ORF">VIS19158_22057</name>
</gene>
<comment type="caution">
    <text evidence="1">The sequence shown here is derived from an EMBL/GenBank/DDBJ whole genome shotgun (WGS) entry which is preliminary data.</text>
</comment>
<evidence type="ECO:0000313" key="1">
    <source>
        <dbReference type="EMBL" id="EGU33027.1"/>
    </source>
</evidence>
<sequence>HRLNVFSQADGHFSDLKFSVNHFFQTSFKQLAWLNNLANSAFVSFEALPCQ</sequence>
<accession>F9RRC8</accession>
<feature type="non-terminal residue" evidence="1">
    <location>
        <position position="1"/>
    </location>
</feature>
<protein>
    <submittedName>
        <fullName evidence="1">Uncharacterized protein</fullName>
    </submittedName>
</protein>
<organism evidence="1 2">
    <name type="scientific">Vibrio scophthalmi LMG 19158</name>
    <dbReference type="NCBI Taxonomy" id="870967"/>
    <lineage>
        <taxon>Bacteria</taxon>
        <taxon>Pseudomonadati</taxon>
        <taxon>Pseudomonadota</taxon>
        <taxon>Gammaproteobacteria</taxon>
        <taxon>Vibrionales</taxon>
        <taxon>Vibrionaceae</taxon>
        <taxon>Vibrio</taxon>
    </lineage>
</organism>
<dbReference type="AlphaFoldDB" id="F9RRC8"/>